<proteinExistence type="predicted"/>
<dbReference type="EMBL" id="BAAANC010000003">
    <property type="protein sequence ID" value="GAA1550279.1"/>
    <property type="molecule type" value="Genomic_DNA"/>
</dbReference>
<dbReference type="Pfam" id="PF04672">
    <property type="entry name" value="Methyltransf_19"/>
    <property type="match status" value="1"/>
</dbReference>
<dbReference type="GO" id="GO:0008168">
    <property type="term" value="F:methyltransferase activity"/>
    <property type="evidence" value="ECO:0007669"/>
    <property type="project" value="UniProtKB-KW"/>
</dbReference>
<dbReference type="InterPro" id="IPR029063">
    <property type="entry name" value="SAM-dependent_MTases_sf"/>
</dbReference>
<keyword evidence="1" id="KW-0489">Methyltransferase</keyword>
<dbReference type="InterPro" id="IPR006764">
    <property type="entry name" value="SAM_dep_MeTrfase_SAV2177_type"/>
</dbReference>
<keyword evidence="1" id="KW-0808">Transferase</keyword>
<dbReference type="SUPFAM" id="SSF53335">
    <property type="entry name" value="S-adenosyl-L-methionine-dependent methyltransferases"/>
    <property type="match status" value="1"/>
</dbReference>
<dbReference type="GO" id="GO:0032259">
    <property type="term" value="P:methylation"/>
    <property type="evidence" value="ECO:0007669"/>
    <property type="project" value="UniProtKB-KW"/>
</dbReference>
<dbReference type="Gene3D" id="3.40.50.150">
    <property type="entry name" value="Vaccinia Virus protein VP39"/>
    <property type="match status" value="1"/>
</dbReference>
<name>A0ABN2C212_9ACTN</name>
<comment type="caution">
    <text evidence="1">The sequence shown here is derived from an EMBL/GenBank/DDBJ whole genome shotgun (WGS) entry which is preliminary data.</text>
</comment>
<keyword evidence="2" id="KW-1185">Reference proteome</keyword>
<sequence length="275" mass="29312">MVVDGSGRSFLPDVGTSSPNAARLYDLLLGGKNSFEVDRQLHAELLKVAPEIPNLVRENRRWLGRMIETMVRDAGIDQFLDLGCGLPTTDNTHEIVQRLNPQATVVYVDNDPTVVTHGLALLADERTVHFVDADLTDPATVLADPVVAKVLDLSRPVGVLQGLVLHHIPGQARARKAVDGYLSAMAPGSHLAMTHPINPRDGGRLAEFATAVEDALRPAVSPIAFRTPAEVAALAEGLELLPPGLTTIADSCPTGDQSAKPTGVTRLVMAVLARK</sequence>
<organism evidence="1 2">
    <name type="scientific">Kribbella lupini</name>
    <dbReference type="NCBI Taxonomy" id="291602"/>
    <lineage>
        <taxon>Bacteria</taxon>
        <taxon>Bacillati</taxon>
        <taxon>Actinomycetota</taxon>
        <taxon>Actinomycetes</taxon>
        <taxon>Propionibacteriales</taxon>
        <taxon>Kribbellaceae</taxon>
        <taxon>Kribbella</taxon>
    </lineage>
</organism>
<protein>
    <submittedName>
        <fullName evidence="1">SAM-dependent methyltransferase</fullName>
    </submittedName>
</protein>
<dbReference type="Proteomes" id="UP001500363">
    <property type="component" value="Unassembled WGS sequence"/>
</dbReference>
<dbReference type="PIRSF" id="PIRSF017393">
    <property type="entry name" value="MTase_SAV2177"/>
    <property type="match status" value="1"/>
</dbReference>
<reference evidence="1 2" key="1">
    <citation type="journal article" date="2019" name="Int. J. Syst. Evol. Microbiol.">
        <title>The Global Catalogue of Microorganisms (GCM) 10K type strain sequencing project: providing services to taxonomists for standard genome sequencing and annotation.</title>
        <authorList>
            <consortium name="The Broad Institute Genomics Platform"/>
            <consortium name="The Broad Institute Genome Sequencing Center for Infectious Disease"/>
            <person name="Wu L."/>
            <person name="Ma J."/>
        </authorList>
    </citation>
    <scope>NUCLEOTIDE SEQUENCE [LARGE SCALE GENOMIC DNA]</scope>
    <source>
        <strain evidence="1 2">JCM 14303</strain>
    </source>
</reference>
<accession>A0ABN2C212</accession>
<evidence type="ECO:0000313" key="1">
    <source>
        <dbReference type="EMBL" id="GAA1550279.1"/>
    </source>
</evidence>
<evidence type="ECO:0000313" key="2">
    <source>
        <dbReference type="Proteomes" id="UP001500363"/>
    </source>
</evidence>
<gene>
    <name evidence="1" type="ORF">GCM10009741_63460</name>
</gene>